<organism evidence="1 2">
    <name type="scientific">Atta colombica</name>
    <dbReference type="NCBI Taxonomy" id="520822"/>
    <lineage>
        <taxon>Eukaryota</taxon>
        <taxon>Metazoa</taxon>
        <taxon>Ecdysozoa</taxon>
        <taxon>Arthropoda</taxon>
        <taxon>Hexapoda</taxon>
        <taxon>Insecta</taxon>
        <taxon>Pterygota</taxon>
        <taxon>Neoptera</taxon>
        <taxon>Endopterygota</taxon>
        <taxon>Hymenoptera</taxon>
        <taxon>Apocrita</taxon>
        <taxon>Aculeata</taxon>
        <taxon>Formicoidea</taxon>
        <taxon>Formicidae</taxon>
        <taxon>Myrmicinae</taxon>
        <taxon>Atta</taxon>
    </lineage>
</organism>
<feature type="non-terminal residue" evidence="1">
    <location>
        <position position="1"/>
    </location>
</feature>
<dbReference type="EMBL" id="KQ976396">
    <property type="protein sequence ID" value="KYM92959.1"/>
    <property type="molecule type" value="Genomic_DNA"/>
</dbReference>
<accession>A0A195BWF2</accession>
<name>A0A195BWF2_9HYME</name>
<proteinExistence type="predicted"/>
<sequence length="100" mass="10881">GKHSRCRNSQTVSTPLAIALACTCTPCYVVSTAIRLTTSAINGPCVHGLTSLTISACIHDKSTPEKYSSAEVCDHPKVCLCIFQRSRHVLSLFFSILKRK</sequence>
<evidence type="ECO:0000313" key="1">
    <source>
        <dbReference type="EMBL" id="KYM92959.1"/>
    </source>
</evidence>
<dbReference type="AlphaFoldDB" id="A0A195BWF2"/>
<evidence type="ECO:0000313" key="2">
    <source>
        <dbReference type="Proteomes" id="UP000078540"/>
    </source>
</evidence>
<protein>
    <submittedName>
        <fullName evidence="1">Uncharacterized protein</fullName>
    </submittedName>
</protein>
<gene>
    <name evidence="1" type="ORF">ALC53_00498</name>
</gene>
<dbReference type="Proteomes" id="UP000078540">
    <property type="component" value="Unassembled WGS sequence"/>
</dbReference>
<keyword evidence="2" id="KW-1185">Reference proteome</keyword>
<reference evidence="1 2" key="1">
    <citation type="submission" date="2015-09" db="EMBL/GenBank/DDBJ databases">
        <title>Atta colombica WGS genome.</title>
        <authorList>
            <person name="Nygaard S."/>
            <person name="Hu H."/>
            <person name="Boomsma J."/>
            <person name="Zhang G."/>
        </authorList>
    </citation>
    <scope>NUCLEOTIDE SEQUENCE [LARGE SCALE GENOMIC DNA]</scope>
    <source>
        <strain evidence="1">Treedump-2</strain>
        <tissue evidence="1">Whole body</tissue>
    </source>
</reference>